<reference evidence="2 3" key="1">
    <citation type="journal article" date="2024" name="Front. Microbiol.">
        <title>Novel thermophilic genera Geochorda gen. nov. and Carboxydochorda gen. nov. from the deep terrestrial subsurface reveal the ecophysiological diversity in the class Limnochordia.</title>
        <authorList>
            <person name="Karnachuk O.V."/>
            <person name="Lukina A.P."/>
            <person name="Avakyan M.R."/>
            <person name="Kadnikov V.V."/>
            <person name="Begmatov S."/>
            <person name="Beletsky A.V."/>
            <person name="Vlasova K.G."/>
            <person name="Novikov A.A."/>
            <person name="Shcherbakova V.A."/>
            <person name="Mardanov A.V."/>
            <person name="Ravin N.V."/>
        </authorList>
    </citation>
    <scope>NUCLEOTIDE SEQUENCE [LARGE SCALE GENOMIC DNA]</scope>
    <source>
        <strain evidence="2 3">L945</strain>
    </source>
</reference>
<dbReference type="NCBIfam" id="TIGR02867">
    <property type="entry name" value="spore_II_P"/>
    <property type="match status" value="1"/>
</dbReference>
<organism evidence="2 3">
    <name type="scientific">Carboxydichorda subterranea</name>
    <dbReference type="NCBI Taxonomy" id="3109565"/>
    <lineage>
        <taxon>Bacteria</taxon>
        <taxon>Bacillati</taxon>
        <taxon>Bacillota</taxon>
        <taxon>Limnochordia</taxon>
        <taxon>Limnochordales</taxon>
        <taxon>Geochordaceae</taxon>
        <taxon>Carboxydichorda</taxon>
    </lineage>
</organism>
<dbReference type="InterPro" id="IPR010897">
    <property type="entry name" value="Spore_II_P"/>
</dbReference>
<feature type="transmembrane region" description="Helical" evidence="1">
    <location>
        <begin position="6"/>
        <end position="23"/>
    </location>
</feature>
<evidence type="ECO:0000313" key="2">
    <source>
        <dbReference type="EMBL" id="WRP18555.1"/>
    </source>
</evidence>
<keyword evidence="1" id="KW-1133">Transmembrane helix</keyword>
<feature type="transmembrane region" description="Helical" evidence="1">
    <location>
        <begin position="167"/>
        <end position="190"/>
    </location>
</feature>
<feature type="transmembrane region" description="Helical" evidence="1">
    <location>
        <begin position="118"/>
        <end position="134"/>
    </location>
</feature>
<dbReference type="InterPro" id="IPR011672">
    <property type="entry name" value="DUF1614"/>
</dbReference>
<dbReference type="Pfam" id="PF07454">
    <property type="entry name" value="SpoIIP"/>
    <property type="match status" value="1"/>
</dbReference>
<feature type="transmembrane region" description="Helical" evidence="1">
    <location>
        <begin position="58"/>
        <end position="77"/>
    </location>
</feature>
<protein>
    <submittedName>
        <fullName evidence="2">Stage II sporulation protein P</fullName>
    </submittedName>
</protein>
<dbReference type="Proteomes" id="UP001332192">
    <property type="component" value="Chromosome"/>
</dbReference>
<feature type="transmembrane region" description="Helical" evidence="1">
    <location>
        <begin position="35"/>
        <end position="52"/>
    </location>
</feature>
<feature type="transmembrane region" description="Helical" evidence="1">
    <location>
        <begin position="534"/>
        <end position="554"/>
    </location>
</feature>
<dbReference type="RefSeq" id="WP_324717828.1">
    <property type="nucleotide sequence ID" value="NZ_CP141615.1"/>
</dbReference>
<feature type="transmembrane region" description="Helical" evidence="1">
    <location>
        <begin position="211"/>
        <end position="231"/>
    </location>
</feature>
<dbReference type="Pfam" id="PF07758">
    <property type="entry name" value="DUF1614"/>
    <property type="match status" value="1"/>
</dbReference>
<keyword evidence="1" id="KW-0472">Membrane</keyword>
<evidence type="ECO:0000313" key="3">
    <source>
        <dbReference type="Proteomes" id="UP001332192"/>
    </source>
</evidence>
<proteinExistence type="predicted"/>
<feature type="transmembrane region" description="Helical" evidence="1">
    <location>
        <begin position="89"/>
        <end position="106"/>
    </location>
</feature>
<keyword evidence="3" id="KW-1185">Reference proteome</keyword>
<sequence>MPAGLVALVVVAALIFFGLAHRVLDRMRLTDGQALIFIALIIAGSFVDIPLVRAPVSVSINVGGAVIPLILAGYLLVRADHAVERVRSLVGAVITAAAVLAISSLTDFDPGRGDFLDPVWLFGIVGGVTGYLVGSRSRRASFISGTLGLLLTDVVHAVRMARTGQPATVMIGGAGAFDMIVLAGLIAVGLAEIVGEIRERLSGGPGPSSKAVGAFAGLVVLAGLLGGLGHADAAPVSRRPVPATWGERSDGRYFTLVAPDGRVVTYTALLLGKGDVYIDASNRRWKVVGIEGDRAMVRSDGVETLPEVSESALAQAQGQPGARRGRGPDVALYFTHSDESYVPTSGTSSKPWGDVYKVGETLAAELRRQGYRVVVSHNNHNPHDGQAYTRSRRTALQLLKQRPTLLVDVHRDAVPPQVYQTSVQGTPATKVRLVVGRQNQNMQANLSLARHIKAVADRIRPGLIEGIFIAQGDYNQDLAPRSILLEFGAHTNPLDLAEEGARLFAPVLPRAAGVGPGQLPSAPRGVDASGRRSATILAVAAVVAVLGFMALNAGSADELRARIRSWWRRQPVGGPGDREGP</sequence>
<keyword evidence="1" id="KW-0812">Transmembrane</keyword>
<accession>A0ABZ1C145</accession>
<evidence type="ECO:0000256" key="1">
    <source>
        <dbReference type="SAM" id="Phobius"/>
    </source>
</evidence>
<gene>
    <name evidence="2" type="primary">spoIIP</name>
    <name evidence="2" type="ORF">U7230_06020</name>
</gene>
<name>A0ABZ1C145_9FIRM</name>
<dbReference type="EMBL" id="CP141615">
    <property type="protein sequence ID" value="WRP18555.1"/>
    <property type="molecule type" value="Genomic_DNA"/>
</dbReference>